<dbReference type="OrthoDB" id="4954742at2"/>
<dbReference type="STRING" id="411684.HPDFL43_10991"/>
<evidence type="ECO:0000313" key="2">
    <source>
        <dbReference type="Proteomes" id="UP000004291"/>
    </source>
</evidence>
<dbReference type="HOGENOM" id="CLU_074099_0_0_5"/>
<dbReference type="EMBL" id="ABIA03000003">
    <property type="protein sequence ID" value="EDQ31397.1"/>
    <property type="molecule type" value="Genomic_DNA"/>
</dbReference>
<dbReference type="Pfam" id="PF06299">
    <property type="entry name" value="DUF1045"/>
    <property type="match status" value="1"/>
</dbReference>
<reference evidence="1 2" key="2">
    <citation type="submission" date="2012-06" db="EMBL/GenBank/DDBJ databases">
        <authorList>
            <person name="Fiebig A."/>
        </authorList>
    </citation>
    <scope>NUCLEOTIDE SEQUENCE [LARGE SCALE GENOMIC DNA]</scope>
    <source>
        <strain evidence="1 2">DFL-43</strain>
    </source>
</reference>
<organism evidence="1 2">
    <name type="scientific">Hoeflea phototrophica (strain DSM 17068 / NCIMB 14078 / DFL-43)</name>
    <dbReference type="NCBI Taxonomy" id="411684"/>
    <lineage>
        <taxon>Bacteria</taxon>
        <taxon>Pseudomonadati</taxon>
        <taxon>Pseudomonadota</taxon>
        <taxon>Alphaproteobacteria</taxon>
        <taxon>Hyphomicrobiales</taxon>
        <taxon>Rhizobiaceae</taxon>
        <taxon>Hoeflea</taxon>
    </lineage>
</organism>
<dbReference type="NCBIfam" id="TIGR03223">
    <property type="entry name" value="Phn_opern_protn"/>
    <property type="match status" value="1"/>
</dbReference>
<dbReference type="RefSeq" id="WP_007197971.1">
    <property type="nucleotide sequence ID" value="NZ_CM002917.1"/>
</dbReference>
<keyword evidence="2" id="KW-1185">Reference proteome</keyword>
<dbReference type="eggNOG" id="COG3709">
    <property type="taxonomic scope" value="Bacteria"/>
</dbReference>
<reference evidence="1 2" key="1">
    <citation type="submission" date="2007-10" db="EMBL/GenBank/DDBJ databases">
        <authorList>
            <person name="Wagner-Dobler I."/>
            <person name="Ferriera S."/>
            <person name="Johnson J."/>
            <person name="Kravitz S."/>
            <person name="Beeson K."/>
            <person name="Sutton G."/>
            <person name="Rogers Y.-H."/>
            <person name="Friedman R."/>
            <person name="Frazier M."/>
            <person name="Venter J.C."/>
        </authorList>
    </citation>
    <scope>NUCLEOTIDE SEQUENCE [LARGE SCALE GENOMIC DNA]</scope>
    <source>
        <strain evidence="1 2">DFL-43</strain>
    </source>
</reference>
<dbReference type="Proteomes" id="UP000004291">
    <property type="component" value="Chromosome"/>
</dbReference>
<dbReference type="InterPro" id="IPR009389">
    <property type="entry name" value="DUF1045"/>
</dbReference>
<evidence type="ECO:0000313" key="1">
    <source>
        <dbReference type="EMBL" id="EDQ31397.1"/>
    </source>
</evidence>
<comment type="caution">
    <text evidence="1">The sequence shown here is derived from an EMBL/GenBank/DDBJ whole genome shotgun (WGS) entry which is preliminary data.</text>
</comment>
<dbReference type="AlphaFoldDB" id="A9DHQ0"/>
<dbReference type="PIRSF" id="PIRSF033328">
    <property type="entry name" value="Phest_Mll4975"/>
    <property type="match status" value="1"/>
</dbReference>
<accession>A9DHQ0</accession>
<name>A9DHQ0_HOEPD</name>
<gene>
    <name evidence="1" type="ORF">HPDFL43_10991</name>
</gene>
<sequence length="235" mass="26022">MRYALYFTPEPNSDLADLGERWLGRSAVTGKTLEHPDLPGLSASNLAVLTGPARRYGFHGTLKAPFRLADGMSEADLLLAMERFAEGTQVFEIPALQLSLLEGFLALTPGGRADQLNLFANSVVEHFEPLRAELSEKEIERRNPDRLSSEELKNLVRWGYPYVFDRFRFHMTLSTRLPEVDAAKVMGVATAYFAPATGCPVPVDALTLSVEPEPGAPFQIHTRMPLASQHLRKTA</sequence>
<protein>
    <submittedName>
        <fullName evidence="1">Putative phosphonate metabolism protein</fullName>
    </submittedName>
</protein>
<proteinExistence type="predicted"/>